<dbReference type="PROSITE" id="PS00665">
    <property type="entry name" value="DHDPS_1"/>
    <property type="match status" value="1"/>
</dbReference>
<organism evidence="6 7">
    <name type="scientific">Streptomyces phaeolivaceus</name>
    <dbReference type="NCBI Taxonomy" id="2653200"/>
    <lineage>
        <taxon>Bacteria</taxon>
        <taxon>Bacillati</taxon>
        <taxon>Actinomycetota</taxon>
        <taxon>Actinomycetes</taxon>
        <taxon>Kitasatosporales</taxon>
        <taxon>Streptomycetaceae</taxon>
        <taxon>Streptomyces</taxon>
    </lineage>
</organism>
<dbReference type="PANTHER" id="PTHR42849:SF1">
    <property type="entry name" value="N-ACETYLNEURAMINATE LYASE"/>
    <property type="match status" value="1"/>
</dbReference>
<evidence type="ECO:0000256" key="3">
    <source>
        <dbReference type="PIRNR" id="PIRNR001365"/>
    </source>
</evidence>
<reference evidence="6 7" key="1">
    <citation type="submission" date="2019-10" db="EMBL/GenBank/DDBJ databases">
        <title>Streptomyces sp. strain GY16 isolated from leaves of Broussonetia papyrifera.</title>
        <authorList>
            <person name="Mo P."/>
        </authorList>
    </citation>
    <scope>NUCLEOTIDE SEQUENCE [LARGE SCALE GENOMIC DNA]</scope>
    <source>
        <strain evidence="6 7">GY16</strain>
    </source>
</reference>
<dbReference type="CDD" id="cd00408">
    <property type="entry name" value="DHDPS-like"/>
    <property type="match status" value="1"/>
</dbReference>
<protein>
    <submittedName>
        <fullName evidence="6">Dihydrodipicolinate synthase family protein</fullName>
    </submittedName>
</protein>
<feature type="binding site" evidence="5">
    <location>
        <position position="47"/>
    </location>
    <ligand>
        <name>pyruvate</name>
        <dbReference type="ChEBI" id="CHEBI:15361"/>
    </ligand>
</feature>
<keyword evidence="7" id="KW-1185">Reference proteome</keyword>
<evidence type="ECO:0000256" key="4">
    <source>
        <dbReference type="PIRSR" id="PIRSR001365-1"/>
    </source>
</evidence>
<dbReference type="AlphaFoldDB" id="A0A5P8KF49"/>
<evidence type="ECO:0000256" key="2">
    <source>
        <dbReference type="ARBA" id="ARBA00023270"/>
    </source>
</evidence>
<comment type="similarity">
    <text evidence="3">Belongs to the DapA family.</text>
</comment>
<dbReference type="Gene3D" id="3.20.20.70">
    <property type="entry name" value="Aldolase class I"/>
    <property type="match status" value="1"/>
</dbReference>
<dbReference type="InterPro" id="IPR002220">
    <property type="entry name" value="DapA-like"/>
</dbReference>
<feature type="binding site" evidence="5">
    <location>
        <position position="206"/>
    </location>
    <ligand>
        <name>pyruvate</name>
        <dbReference type="ChEBI" id="CHEBI:15361"/>
    </ligand>
</feature>
<sequence length="294" mass="31048">MDLQGLLSALVTPFTADGAEIDEQGLRALVDRQIDEGVHGVIPCGSTGEFTTLTNDERRLVTEIVIDQTAGRVPVVPHIGALTAGEAIALGKHAEQKGADAVLTVAPFYEPLTPDDAMNYHRSVAGALSVPSMIYNIPIATGVNIDPELIGQLAREVEQIKYIKDTSLDMHQAGILIQEYGDVVKTFVGLDTFYLVSLVAGGAGAINGAANVVAPELVAIWNAVQAGDIDRARQVWDVVYPVLRFLTEVPYVAGVKAGLDLIGRSAGDPRLPVSPIPAEAREALDAALKRVAAA</sequence>
<dbReference type="PIRSF" id="PIRSF001365">
    <property type="entry name" value="DHDPS"/>
    <property type="match status" value="1"/>
</dbReference>
<evidence type="ECO:0000313" key="7">
    <source>
        <dbReference type="Proteomes" id="UP000327294"/>
    </source>
</evidence>
<dbReference type="Pfam" id="PF00701">
    <property type="entry name" value="DHDPS"/>
    <property type="match status" value="1"/>
</dbReference>
<evidence type="ECO:0000256" key="1">
    <source>
        <dbReference type="ARBA" id="ARBA00023239"/>
    </source>
</evidence>
<dbReference type="KEGG" id="sphv:F9278_41810"/>
<dbReference type="GO" id="GO:0005829">
    <property type="term" value="C:cytosol"/>
    <property type="evidence" value="ECO:0007669"/>
    <property type="project" value="TreeGrafter"/>
</dbReference>
<dbReference type="SMART" id="SM01130">
    <property type="entry name" value="DHDPS"/>
    <property type="match status" value="1"/>
</dbReference>
<dbReference type="InterPro" id="IPR020624">
    <property type="entry name" value="Schiff_base-form_aldolases_CS"/>
</dbReference>
<gene>
    <name evidence="6" type="ORF">F9278_41810</name>
</gene>
<accession>A0A5P8KF49</accession>
<dbReference type="SUPFAM" id="SSF51569">
    <property type="entry name" value="Aldolase"/>
    <property type="match status" value="1"/>
</dbReference>
<evidence type="ECO:0000313" key="6">
    <source>
        <dbReference type="EMBL" id="QFR01641.1"/>
    </source>
</evidence>
<proteinExistence type="inferred from homology"/>
<dbReference type="EMBL" id="CP045096">
    <property type="protein sequence ID" value="QFR01641.1"/>
    <property type="molecule type" value="Genomic_DNA"/>
</dbReference>
<dbReference type="InterPro" id="IPR013785">
    <property type="entry name" value="Aldolase_TIM"/>
</dbReference>
<dbReference type="RefSeq" id="WP_152172968.1">
    <property type="nucleotide sequence ID" value="NZ_CP045096.1"/>
</dbReference>
<dbReference type="Proteomes" id="UP000327294">
    <property type="component" value="Chromosome"/>
</dbReference>
<name>A0A5P8KF49_9ACTN</name>
<evidence type="ECO:0000256" key="5">
    <source>
        <dbReference type="PIRSR" id="PIRSR001365-2"/>
    </source>
</evidence>
<keyword evidence="2" id="KW-0704">Schiff base</keyword>
<feature type="active site" description="Proton donor/acceptor" evidence="4">
    <location>
        <position position="135"/>
    </location>
</feature>
<dbReference type="PANTHER" id="PTHR42849">
    <property type="entry name" value="N-ACETYLNEURAMINATE LYASE"/>
    <property type="match status" value="1"/>
</dbReference>
<dbReference type="PRINTS" id="PR00146">
    <property type="entry name" value="DHPICSNTHASE"/>
</dbReference>
<feature type="active site" description="Schiff-base intermediate with substrate" evidence="4">
    <location>
        <position position="164"/>
    </location>
</feature>
<keyword evidence="1 3" id="KW-0456">Lyase</keyword>
<dbReference type="GO" id="GO:0008747">
    <property type="term" value="F:N-acetylneuraminate lyase activity"/>
    <property type="evidence" value="ECO:0007669"/>
    <property type="project" value="TreeGrafter"/>
</dbReference>
<dbReference type="GO" id="GO:0019262">
    <property type="term" value="P:N-acetylneuraminate catabolic process"/>
    <property type="evidence" value="ECO:0007669"/>
    <property type="project" value="TreeGrafter"/>
</dbReference>